<dbReference type="SMART" id="SM00173">
    <property type="entry name" value="RAS"/>
    <property type="match status" value="1"/>
</dbReference>
<gene>
    <name evidence="3" type="ORF">OS493_019671</name>
</gene>
<protein>
    <submittedName>
        <fullName evidence="3">Uncharacterized protein</fullName>
    </submittedName>
</protein>
<dbReference type="Proteomes" id="UP001163046">
    <property type="component" value="Unassembled WGS sequence"/>
</dbReference>
<dbReference type="SUPFAM" id="SSF52540">
    <property type="entry name" value="P-loop containing nucleoside triphosphate hydrolases"/>
    <property type="match status" value="1"/>
</dbReference>
<reference evidence="3" key="1">
    <citation type="submission" date="2023-01" db="EMBL/GenBank/DDBJ databases">
        <title>Genome assembly of the deep-sea coral Lophelia pertusa.</title>
        <authorList>
            <person name="Herrera S."/>
            <person name="Cordes E."/>
        </authorList>
    </citation>
    <scope>NUCLEOTIDE SEQUENCE</scope>
    <source>
        <strain evidence="3">USNM1676648</strain>
        <tissue evidence="3">Polyp</tissue>
    </source>
</reference>
<comment type="caution">
    <text evidence="3">The sequence shown here is derived from an EMBL/GenBank/DDBJ whole genome shotgun (WGS) entry which is preliminary data.</text>
</comment>
<dbReference type="AlphaFoldDB" id="A0A9W9YZ91"/>
<dbReference type="InterPro" id="IPR050227">
    <property type="entry name" value="Rab"/>
</dbReference>
<dbReference type="InterPro" id="IPR027417">
    <property type="entry name" value="P-loop_NTPase"/>
</dbReference>
<dbReference type="CDD" id="cd00154">
    <property type="entry name" value="Rab"/>
    <property type="match status" value="1"/>
</dbReference>
<dbReference type="PROSITE" id="PS51419">
    <property type="entry name" value="RAB"/>
    <property type="match status" value="1"/>
</dbReference>
<keyword evidence="1" id="KW-0547">Nucleotide-binding</keyword>
<keyword evidence="4" id="KW-1185">Reference proteome</keyword>
<evidence type="ECO:0000256" key="2">
    <source>
        <dbReference type="ARBA" id="ARBA00023134"/>
    </source>
</evidence>
<accession>A0A9W9YZ91</accession>
<dbReference type="InterPro" id="IPR001806">
    <property type="entry name" value="Small_GTPase"/>
</dbReference>
<evidence type="ECO:0000256" key="1">
    <source>
        <dbReference type="ARBA" id="ARBA00022741"/>
    </source>
</evidence>
<evidence type="ECO:0000313" key="3">
    <source>
        <dbReference type="EMBL" id="KAJ7372227.1"/>
    </source>
</evidence>
<dbReference type="PRINTS" id="PR00449">
    <property type="entry name" value="RASTRNSFRMNG"/>
</dbReference>
<dbReference type="GO" id="GO:0005525">
    <property type="term" value="F:GTP binding"/>
    <property type="evidence" value="ECO:0007669"/>
    <property type="project" value="UniProtKB-KW"/>
</dbReference>
<dbReference type="EMBL" id="MU826837">
    <property type="protein sequence ID" value="KAJ7372227.1"/>
    <property type="molecule type" value="Genomic_DNA"/>
</dbReference>
<proteinExistence type="predicted"/>
<dbReference type="Pfam" id="PF00071">
    <property type="entry name" value="Ras"/>
    <property type="match status" value="1"/>
</dbReference>
<dbReference type="SMART" id="SM00174">
    <property type="entry name" value="RHO"/>
    <property type="match status" value="1"/>
</dbReference>
<dbReference type="Gene3D" id="3.40.50.300">
    <property type="entry name" value="P-loop containing nucleotide triphosphate hydrolases"/>
    <property type="match status" value="1"/>
</dbReference>
<organism evidence="3 4">
    <name type="scientific">Desmophyllum pertusum</name>
    <dbReference type="NCBI Taxonomy" id="174260"/>
    <lineage>
        <taxon>Eukaryota</taxon>
        <taxon>Metazoa</taxon>
        <taxon>Cnidaria</taxon>
        <taxon>Anthozoa</taxon>
        <taxon>Hexacorallia</taxon>
        <taxon>Scleractinia</taxon>
        <taxon>Caryophylliina</taxon>
        <taxon>Caryophylliidae</taxon>
        <taxon>Desmophyllum</taxon>
    </lineage>
</organism>
<dbReference type="GO" id="GO:0003924">
    <property type="term" value="F:GTPase activity"/>
    <property type="evidence" value="ECO:0007669"/>
    <property type="project" value="InterPro"/>
</dbReference>
<dbReference type="SMART" id="SM00175">
    <property type="entry name" value="RAB"/>
    <property type="match status" value="1"/>
</dbReference>
<sequence length="265" mass="29643">MSAAAAGNGDNPQCAISQWFKVVLLGDTRVGKTSLIRALKNDQESWALSNEYKPTTGAWVTYFDLTNTCRLLITDPSGKLEFTTLVNLYLRQLHCVVFVFSLDEPSSFKSLNHWYHVFTHEFTGDVSKVAKFVVGTKIDAAKHSTSLQMEATSFAEEIGAEVWITSAAKLFNTHELFTRIAKTANEMFTNSQGKGDFPDGPISRLDANLLDDMLLGKGALVRYPDPVLLNADEEDEISDLMLSHQCVTMTGQNRTFKWGTWSKRW</sequence>
<name>A0A9W9YZ91_9CNID</name>
<dbReference type="PANTHER" id="PTHR47977">
    <property type="entry name" value="RAS-RELATED PROTEIN RAB"/>
    <property type="match status" value="1"/>
</dbReference>
<keyword evidence="2" id="KW-0342">GTP-binding</keyword>
<evidence type="ECO:0000313" key="4">
    <source>
        <dbReference type="Proteomes" id="UP001163046"/>
    </source>
</evidence>